<dbReference type="GO" id="GO:0000973">
    <property type="term" value="P:post-transcriptional tethering of RNA polymerase II gene DNA at nuclear periphery"/>
    <property type="evidence" value="ECO:0007669"/>
    <property type="project" value="TreeGrafter"/>
</dbReference>
<evidence type="ECO:0000256" key="9">
    <source>
        <dbReference type="RuleBase" id="RU365072"/>
    </source>
</evidence>
<name>A0A9P0FJ89_BRAAE</name>
<evidence type="ECO:0000313" key="11">
    <source>
        <dbReference type="Proteomes" id="UP001154078"/>
    </source>
</evidence>
<dbReference type="FunFam" id="1.10.3450.20:FF:000001">
    <property type="entry name" value="Nuclear pore complex protein"/>
    <property type="match status" value="1"/>
</dbReference>
<evidence type="ECO:0000256" key="4">
    <source>
        <dbReference type="ARBA" id="ARBA00022927"/>
    </source>
</evidence>
<comment type="subunit">
    <text evidence="9">Part of the nuclear pore complex (NPC).</text>
</comment>
<keyword evidence="4" id="KW-0653">Protein transport</keyword>
<keyword evidence="5 9" id="KW-0811">Translocation</keyword>
<sequence>MDNNLDRSVRLLEDALSTSGRGLFKTNTSKKRKDTVNNMEISLTLHPYELRKLMEGTMAFDDTMESILQDKSIRGSVIQADLPWNNALDSLYTEFFEVLQSHSGGHDILEVVSDLGRCTSDALKIVEGLKSKVSVSSLDTEKWLENERNTWRLIFILYQDRLFSQNAMDDDDAHIQYFGKSEKLCVQSLFKRDSLVRESQLVIDWLECNESDRDDEVLHFSDSTTGWENTLHQLHSASTIAFGASREIVDKMDPDAPNYQRKPLHDLDVEDEKRLSRRIFREIRCGKLEEAQRLCQQCGHSWKAAIFEGWRLYHNPNIKENGAQDADIEVDDGYEEMPAAENEEIEGNLNRDIWKAMAMKFCKQDWLEMFDRAAIGVFCGYVEPILPVCKTWEDNLWAYMKSIVDIRVESEIRDCCVRNDSYIPLSDEYWAQRMSLNDVFVSLDSSKNVKVREESRKPEHIIQKYIILDEIPKLINQLEDWIEESNLDTQFLRFAAHLVLFLEQIGQTHHSVEKILEAYIRRLTLMKETQLIAYYVSKLSPSNQVQIYALYLENIVENEERKKALMYAEDSCLDVLSITKQVVENIRNKPHEVEGSGNLQHKITDIDTFKVGALDWVLFYETQKVEALYQSNALIFTFLTLGKIDAAQLAYNKIPSDYVEKIVSESGGEGEIGQVVKEHLSYKAYLNACDAFNEWFMQCKNKPNAPEDLPETAQFTEKVAQQHRVAQYKAEVERWKLTTNHLAKTAKTMLYNVLLFPEGWLIGAKDAEYLRSSCIPEIVLLLYTVLFESGQHEECVQLADILASEKYGLYKVYSKEKLGEILVKLCESSVELLNSKKDPWGNEVSA</sequence>
<accession>A0A9P0FJ89</accession>
<dbReference type="GO" id="GO:0031080">
    <property type="term" value="C:nuclear pore outer ring"/>
    <property type="evidence" value="ECO:0007669"/>
    <property type="project" value="TreeGrafter"/>
</dbReference>
<comment type="function">
    <text evidence="9">Functions as a component of the nuclear pore complex (NPC).</text>
</comment>
<dbReference type="EMBL" id="OV121135">
    <property type="protein sequence ID" value="CAH0555792.1"/>
    <property type="molecule type" value="Genomic_DNA"/>
</dbReference>
<evidence type="ECO:0000256" key="6">
    <source>
        <dbReference type="ARBA" id="ARBA00023132"/>
    </source>
</evidence>
<dbReference type="Pfam" id="PF04121">
    <property type="entry name" value="Nup84_Nup100"/>
    <property type="match status" value="1"/>
</dbReference>
<reference evidence="10" key="1">
    <citation type="submission" date="2021-12" db="EMBL/GenBank/DDBJ databases">
        <authorList>
            <person name="King R."/>
        </authorList>
    </citation>
    <scope>NUCLEOTIDE SEQUENCE</scope>
</reference>
<keyword evidence="8 9" id="KW-0539">Nucleus</keyword>
<dbReference type="GO" id="GO:0017056">
    <property type="term" value="F:structural constituent of nuclear pore"/>
    <property type="evidence" value="ECO:0007669"/>
    <property type="project" value="UniProtKB-UniRule"/>
</dbReference>
<dbReference type="PANTHER" id="PTHR13003:SF2">
    <property type="entry name" value="NUCLEAR PORE COMPLEX PROTEIN NUP107"/>
    <property type="match status" value="1"/>
</dbReference>
<dbReference type="Gene3D" id="1.20.190.50">
    <property type="match status" value="1"/>
</dbReference>
<evidence type="ECO:0000256" key="7">
    <source>
        <dbReference type="ARBA" id="ARBA00023136"/>
    </source>
</evidence>
<dbReference type="AlphaFoldDB" id="A0A9P0FJ89"/>
<dbReference type="Gene3D" id="1.10.3450.20">
    <property type="match status" value="1"/>
</dbReference>
<organism evidence="10 11">
    <name type="scientific">Brassicogethes aeneus</name>
    <name type="common">Rape pollen beetle</name>
    <name type="synonym">Meligethes aeneus</name>
    <dbReference type="NCBI Taxonomy" id="1431903"/>
    <lineage>
        <taxon>Eukaryota</taxon>
        <taxon>Metazoa</taxon>
        <taxon>Ecdysozoa</taxon>
        <taxon>Arthropoda</taxon>
        <taxon>Hexapoda</taxon>
        <taxon>Insecta</taxon>
        <taxon>Pterygota</taxon>
        <taxon>Neoptera</taxon>
        <taxon>Endopterygota</taxon>
        <taxon>Coleoptera</taxon>
        <taxon>Polyphaga</taxon>
        <taxon>Cucujiformia</taxon>
        <taxon>Nitidulidae</taxon>
        <taxon>Meligethinae</taxon>
        <taxon>Brassicogethes</taxon>
    </lineage>
</organism>
<evidence type="ECO:0000256" key="5">
    <source>
        <dbReference type="ARBA" id="ARBA00023010"/>
    </source>
</evidence>
<comment type="similarity">
    <text evidence="1 9">Belongs to the nucleoporin Nup84/Nup107 family.</text>
</comment>
<gene>
    <name evidence="10" type="ORF">MELIAE_LOCUS7069</name>
</gene>
<dbReference type="InterPro" id="IPR007252">
    <property type="entry name" value="Nup84/Nup107"/>
</dbReference>
<dbReference type="OrthoDB" id="3098at2759"/>
<evidence type="ECO:0000313" key="10">
    <source>
        <dbReference type="EMBL" id="CAH0555792.1"/>
    </source>
</evidence>
<keyword evidence="7 9" id="KW-0472">Membrane</keyword>
<dbReference type="GO" id="GO:0006406">
    <property type="term" value="P:mRNA export from nucleus"/>
    <property type="evidence" value="ECO:0007669"/>
    <property type="project" value="TreeGrafter"/>
</dbReference>
<keyword evidence="11" id="KW-1185">Reference proteome</keyword>
<dbReference type="PANTHER" id="PTHR13003">
    <property type="entry name" value="NUP107-RELATED"/>
    <property type="match status" value="1"/>
</dbReference>
<keyword evidence="2 9" id="KW-0813">Transport</keyword>
<proteinExistence type="inferred from homology"/>
<evidence type="ECO:0000256" key="8">
    <source>
        <dbReference type="ARBA" id="ARBA00023242"/>
    </source>
</evidence>
<dbReference type="GO" id="GO:0031965">
    <property type="term" value="C:nuclear membrane"/>
    <property type="evidence" value="ECO:0007669"/>
    <property type="project" value="UniProtKB-SubCell"/>
</dbReference>
<evidence type="ECO:0000256" key="1">
    <source>
        <dbReference type="ARBA" id="ARBA00009510"/>
    </source>
</evidence>
<dbReference type="Proteomes" id="UP001154078">
    <property type="component" value="Chromosome 4"/>
</dbReference>
<keyword evidence="3" id="KW-0509">mRNA transport</keyword>
<protein>
    <recommendedName>
        <fullName evidence="9">Nuclear pore complex protein</fullName>
    </recommendedName>
</protein>
<keyword evidence="6 9" id="KW-0906">Nuclear pore complex</keyword>
<evidence type="ECO:0000256" key="2">
    <source>
        <dbReference type="ARBA" id="ARBA00022448"/>
    </source>
</evidence>
<comment type="subcellular location">
    <subcellularLocation>
        <location evidence="9">Nucleus</location>
        <location evidence="9">Nuclear pore complex</location>
    </subcellularLocation>
    <subcellularLocation>
        <location evidence="9">Nucleus membrane</location>
    </subcellularLocation>
</comment>
<evidence type="ECO:0000256" key="3">
    <source>
        <dbReference type="ARBA" id="ARBA00022816"/>
    </source>
</evidence>
<dbReference type="GO" id="GO:0006606">
    <property type="term" value="P:protein import into nucleus"/>
    <property type="evidence" value="ECO:0007669"/>
    <property type="project" value="TreeGrafter"/>
</dbReference>